<proteinExistence type="predicted"/>
<dbReference type="OMA" id="GESAIWC"/>
<keyword evidence="3" id="KW-1185">Reference proteome</keyword>
<name>S7S3K3_GLOTA</name>
<dbReference type="InterPro" id="IPR012337">
    <property type="entry name" value="RNaseH-like_sf"/>
</dbReference>
<evidence type="ECO:0000313" key="3">
    <source>
        <dbReference type="Proteomes" id="UP000030669"/>
    </source>
</evidence>
<dbReference type="RefSeq" id="XP_007860829.1">
    <property type="nucleotide sequence ID" value="XM_007862638.1"/>
</dbReference>
<dbReference type="Pfam" id="PF00075">
    <property type="entry name" value="RNase_H"/>
    <property type="match status" value="1"/>
</dbReference>
<dbReference type="HOGENOM" id="CLU_1981803_0_0_1"/>
<feature type="domain" description="RNase H type-1" evidence="1">
    <location>
        <begin position="1"/>
        <end position="77"/>
    </location>
</feature>
<dbReference type="AlphaFoldDB" id="S7S3K3"/>
<evidence type="ECO:0000259" key="1">
    <source>
        <dbReference type="PROSITE" id="PS50879"/>
    </source>
</evidence>
<dbReference type="PROSITE" id="PS50879">
    <property type="entry name" value="RNASE_H_1"/>
    <property type="match status" value="1"/>
</dbReference>
<accession>S7S3K3</accession>
<gene>
    <name evidence="2" type="ORF">GLOTRDRAFT_89936</name>
</gene>
<dbReference type="OrthoDB" id="3253907at2759"/>
<organism evidence="2 3">
    <name type="scientific">Gloeophyllum trabeum (strain ATCC 11539 / FP-39264 / Madison 617)</name>
    <name type="common">Brown rot fungus</name>
    <dbReference type="NCBI Taxonomy" id="670483"/>
    <lineage>
        <taxon>Eukaryota</taxon>
        <taxon>Fungi</taxon>
        <taxon>Dikarya</taxon>
        <taxon>Basidiomycota</taxon>
        <taxon>Agaricomycotina</taxon>
        <taxon>Agaricomycetes</taxon>
        <taxon>Gloeophyllales</taxon>
        <taxon>Gloeophyllaceae</taxon>
        <taxon>Gloeophyllum</taxon>
    </lineage>
</organism>
<dbReference type="KEGG" id="gtr:GLOTRDRAFT_89936"/>
<dbReference type="Gene3D" id="3.30.420.10">
    <property type="entry name" value="Ribonuclease H-like superfamily/Ribonuclease H"/>
    <property type="match status" value="1"/>
</dbReference>
<dbReference type="Proteomes" id="UP000030669">
    <property type="component" value="Unassembled WGS sequence"/>
</dbReference>
<evidence type="ECO:0000313" key="2">
    <source>
        <dbReference type="EMBL" id="EPQ60414.1"/>
    </source>
</evidence>
<dbReference type="GeneID" id="19309225"/>
<dbReference type="SUPFAM" id="SSF53098">
    <property type="entry name" value="Ribonuclease H-like"/>
    <property type="match status" value="1"/>
</dbReference>
<dbReference type="EMBL" id="KB469296">
    <property type="protein sequence ID" value="EPQ60414.1"/>
    <property type="molecule type" value="Genomic_DNA"/>
</dbReference>
<reference evidence="2 3" key="1">
    <citation type="journal article" date="2012" name="Science">
        <title>The Paleozoic origin of enzymatic lignin decomposition reconstructed from 31 fungal genomes.</title>
        <authorList>
            <person name="Floudas D."/>
            <person name="Binder M."/>
            <person name="Riley R."/>
            <person name="Barry K."/>
            <person name="Blanchette R.A."/>
            <person name="Henrissat B."/>
            <person name="Martinez A.T."/>
            <person name="Otillar R."/>
            <person name="Spatafora J.W."/>
            <person name="Yadav J.S."/>
            <person name="Aerts A."/>
            <person name="Benoit I."/>
            <person name="Boyd A."/>
            <person name="Carlson A."/>
            <person name="Copeland A."/>
            <person name="Coutinho P.M."/>
            <person name="de Vries R.P."/>
            <person name="Ferreira P."/>
            <person name="Findley K."/>
            <person name="Foster B."/>
            <person name="Gaskell J."/>
            <person name="Glotzer D."/>
            <person name="Gorecki P."/>
            <person name="Heitman J."/>
            <person name="Hesse C."/>
            <person name="Hori C."/>
            <person name="Igarashi K."/>
            <person name="Jurgens J.A."/>
            <person name="Kallen N."/>
            <person name="Kersten P."/>
            <person name="Kohler A."/>
            <person name="Kuees U."/>
            <person name="Kumar T.K.A."/>
            <person name="Kuo A."/>
            <person name="LaButti K."/>
            <person name="Larrondo L.F."/>
            <person name="Lindquist E."/>
            <person name="Ling A."/>
            <person name="Lombard V."/>
            <person name="Lucas S."/>
            <person name="Lundell T."/>
            <person name="Martin R."/>
            <person name="McLaughlin D.J."/>
            <person name="Morgenstern I."/>
            <person name="Morin E."/>
            <person name="Murat C."/>
            <person name="Nagy L.G."/>
            <person name="Nolan M."/>
            <person name="Ohm R.A."/>
            <person name="Patyshakuliyeva A."/>
            <person name="Rokas A."/>
            <person name="Ruiz-Duenas F.J."/>
            <person name="Sabat G."/>
            <person name="Salamov A."/>
            <person name="Samejima M."/>
            <person name="Schmutz J."/>
            <person name="Slot J.C."/>
            <person name="St John F."/>
            <person name="Stenlid J."/>
            <person name="Sun H."/>
            <person name="Sun S."/>
            <person name="Syed K."/>
            <person name="Tsang A."/>
            <person name="Wiebenga A."/>
            <person name="Young D."/>
            <person name="Pisabarro A."/>
            <person name="Eastwood D.C."/>
            <person name="Martin F."/>
            <person name="Cullen D."/>
            <person name="Grigoriev I.V."/>
            <person name="Hibbett D.S."/>
        </authorList>
    </citation>
    <scope>NUCLEOTIDE SEQUENCE [LARGE SCALE GENOMIC DNA]</scope>
    <source>
        <strain evidence="2 3">ATCC 11539</strain>
    </source>
</reference>
<dbReference type="GO" id="GO:0003676">
    <property type="term" value="F:nucleic acid binding"/>
    <property type="evidence" value="ECO:0007669"/>
    <property type="project" value="InterPro"/>
</dbReference>
<dbReference type="InterPro" id="IPR002156">
    <property type="entry name" value="RNaseH_domain"/>
</dbReference>
<dbReference type="InterPro" id="IPR036397">
    <property type="entry name" value="RNaseH_sf"/>
</dbReference>
<protein>
    <recommendedName>
        <fullName evidence="1">RNase H type-1 domain-containing protein</fullName>
    </recommendedName>
</protein>
<dbReference type="GO" id="GO:0004523">
    <property type="term" value="F:RNA-DNA hybrid ribonuclease activity"/>
    <property type="evidence" value="ECO:0007669"/>
    <property type="project" value="InterPro"/>
</dbReference>
<sequence length="126" mass="14056">MPVSFMTDSLYVINGVTKNLACWEDTGWTRISNQCLFKAAAYQLRIHSAATSFTWVKGHHQNPGNDEAHKLAKRGAKKDVPDQLVLTVPPTFDPVGAKMWCLTQALAYRAIRARKTAETPPQTQTQ</sequence>